<dbReference type="GO" id="GO:0006508">
    <property type="term" value="P:proteolysis"/>
    <property type="evidence" value="ECO:0007669"/>
    <property type="project" value="UniProtKB-KW"/>
</dbReference>
<dbReference type="PROSITE" id="PS51892">
    <property type="entry name" value="SUBTILASE"/>
    <property type="match status" value="1"/>
</dbReference>
<feature type="signal peptide" evidence="7">
    <location>
        <begin position="1"/>
        <end position="23"/>
    </location>
</feature>
<feature type="domain" description="Peptidase S8/S53" evidence="8">
    <location>
        <begin position="152"/>
        <end position="542"/>
    </location>
</feature>
<dbReference type="Proteomes" id="UP000547510">
    <property type="component" value="Unassembled WGS sequence"/>
</dbReference>
<dbReference type="InterPro" id="IPR050131">
    <property type="entry name" value="Peptidase_S8_subtilisin-like"/>
</dbReference>
<keyword evidence="7" id="KW-0732">Signal</keyword>
<dbReference type="RefSeq" id="WP_184693799.1">
    <property type="nucleotide sequence ID" value="NZ_JACHJN010000007.1"/>
</dbReference>
<proteinExistence type="inferred from homology"/>
<name>A0A841CQ52_9PSEU</name>
<feature type="chain" id="PRO_5039373364" evidence="7">
    <location>
        <begin position="24"/>
        <end position="558"/>
    </location>
</feature>
<comment type="similarity">
    <text evidence="1 5 6">Belongs to the peptidase S8 family.</text>
</comment>
<gene>
    <name evidence="9" type="ORF">FHS29_004733</name>
</gene>
<reference evidence="9 10" key="1">
    <citation type="submission" date="2020-08" db="EMBL/GenBank/DDBJ databases">
        <title>Genomic Encyclopedia of Type Strains, Phase III (KMG-III): the genomes of soil and plant-associated and newly described type strains.</title>
        <authorList>
            <person name="Whitman W."/>
        </authorList>
    </citation>
    <scope>NUCLEOTIDE SEQUENCE [LARGE SCALE GENOMIC DNA]</scope>
    <source>
        <strain evidence="9 10">CECT 8640</strain>
    </source>
</reference>
<dbReference type="PRINTS" id="PR00723">
    <property type="entry name" value="SUBTILISIN"/>
</dbReference>
<dbReference type="InterPro" id="IPR022398">
    <property type="entry name" value="Peptidase_S8_His-AS"/>
</dbReference>
<dbReference type="SUPFAM" id="SSF52743">
    <property type="entry name" value="Subtilisin-like"/>
    <property type="match status" value="1"/>
</dbReference>
<dbReference type="PANTHER" id="PTHR43806">
    <property type="entry name" value="PEPTIDASE S8"/>
    <property type="match status" value="1"/>
</dbReference>
<dbReference type="GO" id="GO:0004252">
    <property type="term" value="F:serine-type endopeptidase activity"/>
    <property type="evidence" value="ECO:0007669"/>
    <property type="project" value="UniProtKB-UniRule"/>
</dbReference>
<evidence type="ECO:0000256" key="4">
    <source>
        <dbReference type="ARBA" id="ARBA00022825"/>
    </source>
</evidence>
<feature type="active site" description="Charge relay system" evidence="5">
    <location>
        <position position="160"/>
    </location>
</feature>
<dbReference type="PANTHER" id="PTHR43806:SF11">
    <property type="entry name" value="CEREVISIN-RELATED"/>
    <property type="match status" value="1"/>
</dbReference>
<evidence type="ECO:0000313" key="10">
    <source>
        <dbReference type="Proteomes" id="UP000547510"/>
    </source>
</evidence>
<evidence type="ECO:0000313" key="9">
    <source>
        <dbReference type="EMBL" id="MBB5958125.1"/>
    </source>
</evidence>
<comment type="caution">
    <text evidence="9">The sequence shown here is derived from an EMBL/GenBank/DDBJ whole genome shotgun (WGS) entry which is preliminary data.</text>
</comment>
<evidence type="ECO:0000256" key="3">
    <source>
        <dbReference type="ARBA" id="ARBA00022801"/>
    </source>
</evidence>
<protein>
    <submittedName>
        <fullName evidence="9">Subtilisin family serine protease</fullName>
    </submittedName>
</protein>
<evidence type="ECO:0000256" key="1">
    <source>
        <dbReference type="ARBA" id="ARBA00011073"/>
    </source>
</evidence>
<evidence type="ECO:0000259" key="8">
    <source>
        <dbReference type="Pfam" id="PF00082"/>
    </source>
</evidence>
<dbReference type="Gene3D" id="3.40.50.200">
    <property type="entry name" value="Peptidase S8/S53 domain"/>
    <property type="match status" value="1"/>
</dbReference>
<dbReference type="PROSITE" id="PS00137">
    <property type="entry name" value="SUBTILASE_HIS"/>
    <property type="match status" value="1"/>
</dbReference>
<organism evidence="9 10">
    <name type="scientific">Saccharothrix tamanrassetensis</name>
    <dbReference type="NCBI Taxonomy" id="1051531"/>
    <lineage>
        <taxon>Bacteria</taxon>
        <taxon>Bacillati</taxon>
        <taxon>Actinomycetota</taxon>
        <taxon>Actinomycetes</taxon>
        <taxon>Pseudonocardiales</taxon>
        <taxon>Pseudonocardiaceae</taxon>
        <taxon>Saccharothrix</taxon>
    </lineage>
</organism>
<dbReference type="InterPro" id="IPR023828">
    <property type="entry name" value="Peptidase_S8_Ser-AS"/>
</dbReference>
<dbReference type="InterPro" id="IPR036852">
    <property type="entry name" value="Peptidase_S8/S53_dom_sf"/>
</dbReference>
<feature type="active site" description="Charge relay system" evidence="5">
    <location>
        <position position="209"/>
    </location>
</feature>
<evidence type="ECO:0000256" key="7">
    <source>
        <dbReference type="SAM" id="SignalP"/>
    </source>
</evidence>
<sequence length="558" mass="58347">MRPNRLLIPAAVVLLVSSVTVSGAPSGVAVEPTTDYLVLVEQGASREAAVAAVRAADGVVTDENTGIGLLSVTGPATGFVLDVTASDAVAGATHARPIGRVPAVKTVPARDVPTGAARPAQASPGMDPLDGKLWGLSMVRADLARDHQLGDKRVHVGVLDTGIDGSHPDLRANLDRRLSRNFAKDIPELDGPCEFTGCLDPVDHDDDGHGSHVAGTLAAAADGFGVSGVAPNVTLVNIRGGQDSGFLFVKPVVDALTYGADIGLDVINMSFFIDPWLFNCPDNPADTPEQQAEQRTTIETVQRALRYAHGRGVTLISSMGNTHEDLGKPRTDLLSPNHPPGAAHPRPIDNATCLKLPTEGDHVLPVVALGPSQAKADRSNYGVEQTALSAPGGYFKDGFGTPWYETNENKILSVYPHNVAVVLGDVDAAGNVTPQGRIAGVQKYCRAGTCGFYRFLEGTSMASPHASGVAALTVSEYGVPDPVRPDTLALSPDKVRRVLFGTADKVPCPTPRTVSYEHLGHPAEFNATCEGDLSFNGFYGHGVVDAFAAVTRGGDHLG</sequence>
<dbReference type="InterPro" id="IPR023827">
    <property type="entry name" value="Peptidase_S8_Asp-AS"/>
</dbReference>
<evidence type="ECO:0000256" key="2">
    <source>
        <dbReference type="ARBA" id="ARBA00022670"/>
    </source>
</evidence>
<dbReference type="PROSITE" id="PS00136">
    <property type="entry name" value="SUBTILASE_ASP"/>
    <property type="match status" value="1"/>
</dbReference>
<dbReference type="InterPro" id="IPR015500">
    <property type="entry name" value="Peptidase_S8_subtilisin-rel"/>
</dbReference>
<dbReference type="Pfam" id="PF00082">
    <property type="entry name" value="Peptidase_S8"/>
    <property type="match status" value="1"/>
</dbReference>
<keyword evidence="10" id="KW-1185">Reference proteome</keyword>
<evidence type="ECO:0000256" key="6">
    <source>
        <dbReference type="RuleBase" id="RU003355"/>
    </source>
</evidence>
<keyword evidence="4 5" id="KW-0720">Serine protease</keyword>
<dbReference type="AlphaFoldDB" id="A0A841CQ52"/>
<feature type="active site" description="Charge relay system" evidence="5">
    <location>
        <position position="460"/>
    </location>
</feature>
<evidence type="ECO:0000256" key="5">
    <source>
        <dbReference type="PROSITE-ProRule" id="PRU01240"/>
    </source>
</evidence>
<dbReference type="PROSITE" id="PS00138">
    <property type="entry name" value="SUBTILASE_SER"/>
    <property type="match status" value="1"/>
</dbReference>
<keyword evidence="3 5" id="KW-0378">Hydrolase</keyword>
<keyword evidence="2 5" id="KW-0645">Protease</keyword>
<dbReference type="InterPro" id="IPR000209">
    <property type="entry name" value="Peptidase_S8/S53_dom"/>
</dbReference>
<accession>A0A841CQ52</accession>
<dbReference type="EMBL" id="JACHJN010000007">
    <property type="protein sequence ID" value="MBB5958125.1"/>
    <property type="molecule type" value="Genomic_DNA"/>
</dbReference>